<dbReference type="RefSeq" id="WP_165438404.1">
    <property type="nucleotide sequence ID" value="NZ_SHKL01000001.1"/>
</dbReference>
<dbReference type="InterPro" id="IPR003203">
    <property type="entry name" value="CobU/CobP"/>
</dbReference>
<evidence type="ECO:0000256" key="4">
    <source>
        <dbReference type="ARBA" id="ARBA00015486"/>
    </source>
</evidence>
<keyword evidence="12" id="KW-1185">Reference proteome</keyword>
<evidence type="ECO:0000313" key="12">
    <source>
        <dbReference type="Proteomes" id="UP000291591"/>
    </source>
</evidence>
<feature type="region of interest" description="Disordered" evidence="10">
    <location>
        <begin position="278"/>
        <end position="317"/>
    </location>
</feature>
<comment type="pathway">
    <text evidence="1">Nucleoside biosynthesis; alpha-ribazole biosynthesis; alpha-ribazole from 5,6-dimethylbenzimidazole: step 1/2.</text>
</comment>
<dbReference type="GO" id="GO:0008939">
    <property type="term" value="F:nicotinate-nucleotide-dimethylbenzimidazole phosphoribosyltransferase activity"/>
    <property type="evidence" value="ECO:0007669"/>
    <property type="project" value="UniProtKB-EC"/>
</dbReference>
<dbReference type="PANTHER" id="PTHR43463:SF1">
    <property type="entry name" value="NICOTINATE-NUCLEOTIDE--DIMETHYLBENZIMIDAZOLE PHOSPHORIBOSYLTRANSFERASE"/>
    <property type="match status" value="1"/>
</dbReference>
<dbReference type="UniPathway" id="UPA00148">
    <property type="reaction ID" value="UER00236"/>
</dbReference>
<evidence type="ECO:0000256" key="1">
    <source>
        <dbReference type="ARBA" id="ARBA00005049"/>
    </source>
</evidence>
<dbReference type="Pfam" id="PF02277">
    <property type="entry name" value="DBI_PRT"/>
    <property type="match status" value="1"/>
</dbReference>
<proteinExistence type="inferred from homology"/>
<dbReference type="GO" id="GO:0000166">
    <property type="term" value="F:nucleotide binding"/>
    <property type="evidence" value="ECO:0007669"/>
    <property type="project" value="InterPro"/>
</dbReference>
<keyword evidence="5" id="KW-0169">Cobalamin biosynthesis</keyword>
<dbReference type="SUPFAM" id="SSF52733">
    <property type="entry name" value="Nicotinate mononucleotide:5,6-dimethylbenzimidazole phosphoribosyltransferase (CobT)"/>
    <property type="match status" value="1"/>
</dbReference>
<evidence type="ECO:0000256" key="8">
    <source>
        <dbReference type="ARBA" id="ARBA00030686"/>
    </source>
</evidence>
<dbReference type="NCBIfam" id="NF000996">
    <property type="entry name" value="PRK00105.1"/>
    <property type="match status" value="1"/>
</dbReference>
<name>A0A4Q7V2X2_PSEST</name>
<dbReference type="SUPFAM" id="SSF52540">
    <property type="entry name" value="P-loop containing nucleoside triphosphate hydrolases"/>
    <property type="match status" value="1"/>
</dbReference>
<feature type="compositionally biased region" description="Polar residues" evidence="10">
    <location>
        <begin position="205"/>
        <end position="219"/>
    </location>
</feature>
<dbReference type="InterPro" id="IPR003200">
    <property type="entry name" value="Nict_dMeBzImd_PRibTrfase"/>
</dbReference>
<reference evidence="11 12" key="1">
    <citation type="submission" date="2019-02" db="EMBL/GenBank/DDBJ databases">
        <title>Sequencing the genomes of 1000 actinobacteria strains.</title>
        <authorList>
            <person name="Klenk H.-P."/>
        </authorList>
    </citation>
    <scope>NUCLEOTIDE SEQUENCE [LARGE SCALE GENOMIC DNA]</scope>
    <source>
        <strain evidence="11 12">DSM 45779</strain>
    </source>
</reference>
<organism evidence="11 12">
    <name type="scientific">Pseudonocardia sediminis</name>
    <dbReference type="NCBI Taxonomy" id="1397368"/>
    <lineage>
        <taxon>Bacteria</taxon>
        <taxon>Bacillati</taxon>
        <taxon>Actinomycetota</taxon>
        <taxon>Actinomycetes</taxon>
        <taxon>Pseudonocardiales</taxon>
        <taxon>Pseudonocardiaceae</taxon>
        <taxon>Pseudonocardia</taxon>
    </lineage>
</organism>
<dbReference type="EMBL" id="SHKL01000001">
    <property type="protein sequence ID" value="RZT86993.1"/>
    <property type="molecule type" value="Genomic_DNA"/>
</dbReference>
<feature type="compositionally biased region" description="Low complexity" evidence="10">
    <location>
        <begin position="278"/>
        <end position="295"/>
    </location>
</feature>
<dbReference type="CDD" id="cd02439">
    <property type="entry name" value="DMB-PRT_CobT"/>
    <property type="match status" value="1"/>
</dbReference>
<keyword evidence="6" id="KW-0328">Glycosyltransferase</keyword>
<evidence type="ECO:0000256" key="5">
    <source>
        <dbReference type="ARBA" id="ARBA00022573"/>
    </source>
</evidence>
<evidence type="ECO:0000256" key="9">
    <source>
        <dbReference type="ARBA" id="ARBA00047340"/>
    </source>
</evidence>
<dbReference type="InterPro" id="IPR036087">
    <property type="entry name" value="Nict_dMeBzImd_PRibTrfase_sf"/>
</dbReference>
<dbReference type="AlphaFoldDB" id="A0A4Q7V2X2"/>
<keyword evidence="11" id="KW-0418">Kinase</keyword>
<evidence type="ECO:0000313" key="11">
    <source>
        <dbReference type="EMBL" id="RZT86993.1"/>
    </source>
</evidence>
<feature type="region of interest" description="Disordered" evidence="10">
    <location>
        <begin position="196"/>
        <end position="254"/>
    </location>
</feature>
<gene>
    <name evidence="11" type="ORF">EV383_3898</name>
</gene>
<dbReference type="Pfam" id="PF02283">
    <property type="entry name" value="CobU"/>
    <property type="match status" value="1"/>
</dbReference>
<evidence type="ECO:0000256" key="3">
    <source>
        <dbReference type="ARBA" id="ARBA00011991"/>
    </source>
</evidence>
<dbReference type="UniPathway" id="UPA00061">
    <property type="reaction ID" value="UER00516"/>
</dbReference>
<keyword evidence="7 11" id="KW-0808">Transferase</keyword>
<evidence type="ECO:0000256" key="7">
    <source>
        <dbReference type="ARBA" id="ARBA00022679"/>
    </source>
</evidence>
<accession>A0A4Q7V2X2</accession>
<feature type="compositionally biased region" description="Low complexity" evidence="10">
    <location>
        <begin position="231"/>
        <end position="254"/>
    </location>
</feature>
<evidence type="ECO:0000256" key="6">
    <source>
        <dbReference type="ARBA" id="ARBA00022676"/>
    </source>
</evidence>
<comment type="caution">
    <text evidence="11">The sequence shown here is derived from an EMBL/GenBank/DDBJ whole genome shotgun (WGS) entry which is preliminary data.</text>
</comment>
<sequence length="657" mass="65203">MSSPAPRRTLVLGGTRSGKSAYAEGLLAADTAVRYAATARRVPGDDEWDARIAAHRERRSASWQTIESPDLVGELSGPGPVLVDDLATWLTNVLDDASAWTEDTLPPAVTRRVETLVDAVRRTRGRVVLVSAEVGLGVVPETRAGRVFRDQLGILNSALAAVCDETVLVVAGLAVPLSSLAGDPAGAPAPVAAAVASAATPPPDQTASPAANGAGTATPSRPVGARPVMPAPATTGSATTGSGTSGAAASGSAASGAYSGATAGGAAAVGGAAGAAVASSTATPPSTAPVSTPAGGSEPAVVAPADFEPLSPQPVGRPDVAARREAVARIASLAVPVGGLGELGELGAWLAACQGECPPRPPVQARVLLVADDHGIAEAGVSAYPAEAGRARAAAALAGTLPVTIAARTAGAAVRTVDVGLSVPVTDGDAGEHVIARGSGRIDRADALTSEQTERAYRTGQRLADEEIDAGADVLVPASLAVAATTPASVLVAALTGAEPVAVIGRGSGIDDNTWMRKAAAVRDALRRAREHLRDPLALLRTVGGSDIVVLAGFLARAADRGVPVVLDGLVVGAAALLAEELAPGAREWWVAAQGSTEPAMTLVLEHLSLTPVLGLGLRTDDGTAGVAVLPLLVTAARLIAETGTAADTGIVRLGTA</sequence>
<dbReference type="EC" id="2.4.2.21" evidence="3"/>
<comment type="similarity">
    <text evidence="2">Belongs to the CobT family.</text>
</comment>
<dbReference type="Proteomes" id="UP000291591">
    <property type="component" value="Unassembled WGS sequence"/>
</dbReference>
<dbReference type="InterPro" id="IPR023195">
    <property type="entry name" value="Nict_dMeBzImd_PRibTrfase_N"/>
</dbReference>
<dbReference type="GO" id="GO:0016779">
    <property type="term" value="F:nucleotidyltransferase activity"/>
    <property type="evidence" value="ECO:0007669"/>
    <property type="project" value="UniProtKB-KW"/>
</dbReference>
<evidence type="ECO:0000256" key="2">
    <source>
        <dbReference type="ARBA" id="ARBA00007110"/>
    </source>
</evidence>
<dbReference type="Gene3D" id="3.40.50.10210">
    <property type="match status" value="1"/>
</dbReference>
<evidence type="ECO:0000256" key="10">
    <source>
        <dbReference type="SAM" id="MobiDB-lite"/>
    </source>
</evidence>
<dbReference type="GO" id="GO:0009236">
    <property type="term" value="P:cobalamin biosynthetic process"/>
    <property type="evidence" value="ECO:0007669"/>
    <property type="project" value="UniProtKB-UniPathway"/>
</dbReference>
<dbReference type="Gene3D" id="3.40.50.300">
    <property type="entry name" value="P-loop containing nucleotide triphosphate hydrolases"/>
    <property type="match status" value="1"/>
</dbReference>
<protein>
    <recommendedName>
        <fullName evidence="4">Nicotinate-nucleotide--dimethylbenzimidazole phosphoribosyltransferase</fullName>
        <ecNumber evidence="3">2.4.2.21</ecNumber>
    </recommendedName>
    <alternativeName>
        <fullName evidence="8">N(1)-alpha-phosphoribosyltransferase</fullName>
    </alternativeName>
</protein>
<dbReference type="GO" id="GO:0043752">
    <property type="term" value="F:adenosylcobinamide kinase activity"/>
    <property type="evidence" value="ECO:0007669"/>
    <property type="project" value="InterPro"/>
</dbReference>
<comment type="catalytic activity">
    <reaction evidence="9">
        <text>5,6-dimethylbenzimidazole + nicotinate beta-D-ribonucleotide = alpha-ribazole 5'-phosphate + nicotinate + H(+)</text>
        <dbReference type="Rhea" id="RHEA:11196"/>
        <dbReference type="ChEBI" id="CHEBI:15378"/>
        <dbReference type="ChEBI" id="CHEBI:15890"/>
        <dbReference type="ChEBI" id="CHEBI:32544"/>
        <dbReference type="ChEBI" id="CHEBI:57502"/>
        <dbReference type="ChEBI" id="CHEBI:57918"/>
        <dbReference type="EC" id="2.4.2.21"/>
    </reaction>
</comment>
<dbReference type="PANTHER" id="PTHR43463">
    <property type="entry name" value="NICOTINATE-NUCLEOTIDE--DIMETHYLBENZIMIDAZOLE PHOSPHORIBOSYLTRANSFERASE"/>
    <property type="match status" value="1"/>
</dbReference>
<keyword evidence="11" id="KW-0548">Nucleotidyltransferase</keyword>
<dbReference type="Gene3D" id="1.10.1610.10">
    <property type="match status" value="1"/>
</dbReference>
<dbReference type="CDD" id="cd00544">
    <property type="entry name" value="CobU"/>
    <property type="match status" value="1"/>
</dbReference>
<dbReference type="InterPro" id="IPR027417">
    <property type="entry name" value="P-loop_NTPase"/>
</dbReference>